<dbReference type="Proteomes" id="UP000307720">
    <property type="component" value="Unassembled WGS sequence"/>
</dbReference>
<evidence type="ECO:0000313" key="2">
    <source>
        <dbReference type="Proteomes" id="UP000307720"/>
    </source>
</evidence>
<accession>A0AC61QUF7</accession>
<keyword evidence="2" id="KW-1185">Reference proteome</keyword>
<dbReference type="EMBL" id="SRZB01000132">
    <property type="protein sequence ID" value="TGX94993.1"/>
    <property type="molecule type" value="Genomic_DNA"/>
</dbReference>
<organism evidence="1 2">
    <name type="scientific">Hominisplanchenecus murintestinalis</name>
    <dbReference type="NCBI Taxonomy" id="2941517"/>
    <lineage>
        <taxon>Bacteria</taxon>
        <taxon>Bacillati</taxon>
        <taxon>Bacillota</taxon>
        <taxon>Clostridia</taxon>
        <taxon>Lachnospirales</taxon>
        <taxon>Lachnospiraceae</taxon>
        <taxon>Hominisplanchenecus</taxon>
    </lineage>
</organism>
<gene>
    <name evidence="1" type="ORF">E5357_17760</name>
</gene>
<feature type="non-terminal residue" evidence="1">
    <location>
        <position position="1"/>
    </location>
</feature>
<name>A0AC61QUF7_9FIRM</name>
<comment type="caution">
    <text evidence="1">The sequence shown here is derived from an EMBL/GenBank/DDBJ whole genome shotgun (WGS) entry which is preliminary data.</text>
</comment>
<sequence length="263" mass="30542">WVIRSGREEAVQAVFFHYARSRARKEAEKLYRGFQGYLVTDAYTGYDSLDGICRALCWSHVRRYYIDSIPLDSRGKEISGSKGAEGREWCDRLFQIEKKLKAFPSEKRLQKRQELSRPVLEGFWAWVEETSAKYTANESLKTALTYTTNQRKYLETFLEDGRIPISNNDCETSIRPFATGRKAWLFADSPAGARASGIVYTLVETAKLNHLDVFGYLCYLLESLPDLDHRNHPELLEAYLPWSETLPESCRLREHRINKKCMF</sequence>
<evidence type="ECO:0000313" key="1">
    <source>
        <dbReference type="EMBL" id="TGX94993.1"/>
    </source>
</evidence>
<reference evidence="1" key="1">
    <citation type="submission" date="2019-04" db="EMBL/GenBank/DDBJ databases">
        <title>Microbes associate with the intestines of laboratory mice.</title>
        <authorList>
            <person name="Navarre W."/>
            <person name="Wong E."/>
            <person name="Huang K."/>
            <person name="Tropini C."/>
            <person name="Ng K."/>
            <person name="Yu B."/>
        </authorList>
    </citation>
    <scope>NUCLEOTIDE SEQUENCE</scope>
    <source>
        <strain evidence="1">NM72_1-8</strain>
    </source>
</reference>
<proteinExistence type="predicted"/>
<protein>
    <submittedName>
        <fullName evidence="1">IS66 family transposase</fullName>
    </submittedName>
</protein>